<feature type="active site" description="Proton donor" evidence="5">
    <location>
        <position position="410"/>
    </location>
</feature>
<sequence>MGFEYREGYLYCENVCLKDLQEQLKDSGIFPDSPVFVYSKDLILKNVKSYQQALNSLPNDTGLNFSVKANTNPHLLRILRDEGCSVTLVSGNELRLALQVGFTPSQMVLNGNGKCRWETRLALETGCLINVDSEFDLKQTIEVSKEFNLEARVLLRINLNIDAHVHPYISTGMAGSKFGIDEEQLGHVMDLIKTENHIKVFGLHCHLGSTIQDLTAIRLCLKKLKTKLDESIDIKYINIGGGLNINYMEHVDDTQCIDHEDDQILKQVEGKLKDLPSNGFKIDHQKYKNKQINRRDWIKKLKEHDMLPDCIPENTTPSIKDLISTVEETGFHHSIKIIVEPGRSIVGNTAVLLSSVLGCKTSGNIRFIVTTGSMTEVLRPSLYDAYHHIDFTEPVEDSTRHLYNVVGPVCESTDFLGKDRFLKTPHEGCGVAVWDVGAYCSSMSSNYNCRVRPAEILVDGSSWKIIRKPDSYEDMMSAYEYQQ</sequence>
<keyword evidence="4" id="KW-0456">Lyase</keyword>
<name>A0AAN8JNP2_PATCE</name>
<comment type="caution">
    <text evidence="7">The sequence shown here is derived from an EMBL/GenBank/DDBJ whole genome shotgun (WGS) entry which is preliminary data.</text>
</comment>
<organism evidence="7 8">
    <name type="scientific">Patella caerulea</name>
    <name type="common">Rayed Mediterranean limpet</name>
    <dbReference type="NCBI Taxonomy" id="87958"/>
    <lineage>
        <taxon>Eukaryota</taxon>
        <taxon>Metazoa</taxon>
        <taxon>Spiralia</taxon>
        <taxon>Lophotrochozoa</taxon>
        <taxon>Mollusca</taxon>
        <taxon>Gastropoda</taxon>
        <taxon>Patellogastropoda</taxon>
        <taxon>Patelloidea</taxon>
        <taxon>Patellidae</taxon>
        <taxon>Patella</taxon>
    </lineage>
</organism>
<feature type="modified residue" description="N6-(pyridoxal phosphate)lysine" evidence="5">
    <location>
        <position position="68"/>
    </location>
</feature>
<keyword evidence="2" id="KW-0210">Decarboxylase</keyword>
<evidence type="ECO:0000256" key="1">
    <source>
        <dbReference type="ARBA" id="ARBA00001933"/>
    </source>
</evidence>
<dbReference type="Proteomes" id="UP001347796">
    <property type="component" value="Unassembled WGS sequence"/>
</dbReference>
<accession>A0AAN8JNP2</accession>
<dbReference type="PANTHER" id="PTHR43727">
    <property type="entry name" value="DIAMINOPIMELATE DECARBOXYLASE"/>
    <property type="match status" value="1"/>
</dbReference>
<comment type="cofactor">
    <cofactor evidence="1 5">
        <name>pyridoxal 5'-phosphate</name>
        <dbReference type="ChEBI" id="CHEBI:597326"/>
    </cofactor>
</comment>
<evidence type="ECO:0000313" key="7">
    <source>
        <dbReference type="EMBL" id="KAK6181502.1"/>
    </source>
</evidence>
<evidence type="ECO:0000256" key="5">
    <source>
        <dbReference type="PIRSR" id="PIRSR600183-50"/>
    </source>
</evidence>
<keyword evidence="3 5" id="KW-0663">Pyridoxal phosphate</keyword>
<dbReference type="InterPro" id="IPR022644">
    <property type="entry name" value="De-COase2_N"/>
</dbReference>
<dbReference type="PANTHER" id="PTHR43727:SF2">
    <property type="entry name" value="GROUP IV DECARBOXYLASE"/>
    <property type="match status" value="1"/>
</dbReference>
<dbReference type="InterPro" id="IPR029066">
    <property type="entry name" value="PLP-binding_barrel"/>
</dbReference>
<dbReference type="PRINTS" id="PR01179">
    <property type="entry name" value="ODADCRBXLASE"/>
</dbReference>
<dbReference type="InterPro" id="IPR009006">
    <property type="entry name" value="Ala_racemase/Decarboxylase_C"/>
</dbReference>
<dbReference type="FunFam" id="3.20.20.10:FF:000003">
    <property type="entry name" value="Diaminopimelate decarboxylase"/>
    <property type="match status" value="1"/>
</dbReference>
<proteinExistence type="inferred from homology"/>
<evidence type="ECO:0000256" key="3">
    <source>
        <dbReference type="ARBA" id="ARBA00022898"/>
    </source>
</evidence>
<gene>
    <name evidence="7" type="ORF">SNE40_009340</name>
</gene>
<reference evidence="7 8" key="1">
    <citation type="submission" date="2024-01" db="EMBL/GenBank/DDBJ databases">
        <title>The genome of the rayed Mediterranean limpet Patella caerulea (Linnaeus, 1758).</title>
        <authorList>
            <person name="Anh-Thu Weber A."/>
            <person name="Halstead-Nussloch G."/>
        </authorList>
    </citation>
    <scope>NUCLEOTIDE SEQUENCE [LARGE SCALE GENOMIC DNA]</scope>
    <source>
        <strain evidence="7">AATW-2023a</strain>
        <tissue evidence="7">Whole specimen</tissue>
    </source>
</reference>
<dbReference type="HAMAP" id="MF_02120">
    <property type="entry name" value="LysA"/>
    <property type="match status" value="1"/>
</dbReference>
<evidence type="ECO:0000256" key="2">
    <source>
        <dbReference type="ARBA" id="ARBA00022793"/>
    </source>
</evidence>
<evidence type="ECO:0000313" key="8">
    <source>
        <dbReference type="Proteomes" id="UP001347796"/>
    </source>
</evidence>
<dbReference type="PRINTS" id="PR01181">
    <property type="entry name" value="DAPDCRBXLASE"/>
</dbReference>
<feature type="domain" description="Orn/DAP/Arg decarboxylase 2 N-terminal" evidence="6">
    <location>
        <begin position="46"/>
        <end position="255"/>
    </location>
</feature>
<dbReference type="InterPro" id="IPR000183">
    <property type="entry name" value="Orn/DAP/Arg_de-COase"/>
</dbReference>
<protein>
    <recommendedName>
        <fullName evidence="6">Orn/DAP/Arg decarboxylase 2 N-terminal domain-containing protein</fullName>
    </recommendedName>
</protein>
<dbReference type="Gene3D" id="2.40.37.10">
    <property type="entry name" value="Lyase, Ornithine Decarboxylase, Chain A, domain 1"/>
    <property type="match status" value="1"/>
</dbReference>
<dbReference type="CDD" id="cd06828">
    <property type="entry name" value="PLPDE_III_DapDC"/>
    <property type="match status" value="1"/>
</dbReference>
<evidence type="ECO:0000259" key="6">
    <source>
        <dbReference type="Pfam" id="PF02784"/>
    </source>
</evidence>
<keyword evidence="8" id="KW-1185">Reference proteome</keyword>
<dbReference type="InterPro" id="IPR002986">
    <property type="entry name" value="DAP_deCOOHase_LysA"/>
</dbReference>
<dbReference type="Gene3D" id="3.20.20.10">
    <property type="entry name" value="Alanine racemase"/>
    <property type="match status" value="1"/>
</dbReference>
<dbReference type="SUPFAM" id="SSF51419">
    <property type="entry name" value="PLP-binding barrel"/>
    <property type="match status" value="1"/>
</dbReference>
<dbReference type="EMBL" id="JAZGQO010000007">
    <property type="protein sequence ID" value="KAK6181502.1"/>
    <property type="molecule type" value="Genomic_DNA"/>
</dbReference>
<dbReference type="GO" id="GO:0009089">
    <property type="term" value="P:lysine biosynthetic process via diaminopimelate"/>
    <property type="evidence" value="ECO:0007669"/>
    <property type="project" value="InterPro"/>
</dbReference>
<evidence type="ECO:0000256" key="4">
    <source>
        <dbReference type="ARBA" id="ARBA00023239"/>
    </source>
</evidence>
<dbReference type="SUPFAM" id="SSF50621">
    <property type="entry name" value="Alanine racemase C-terminal domain-like"/>
    <property type="match status" value="1"/>
</dbReference>
<dbReference type="GO" id="GO:0008836">
    <property type="term" value="F:diaminopimelate decarboxylase activity"/>
    <property type="evidence" value="ECO:0007669"/>
    <property type="project" value="InterPro"/>
</dbReference>
<dbReference type="AlphaFoldDB" id="A0AAN8JNP2"/>
<dbReference type="Pfam" id="PF02784">
    <property type="entry name" value="Orn_Arg_deC_N"/>
    <property type="match status" value="1"/>
</dbReference>